<dbReference type="InterPro" id="IPR046960">
    <property type="entry name" value="PPR_At4g14850-like_plant"/>
</dbReference>
<evidence type="ECO:0000313" key="4">
    <source>
        <dbReference type="Proteomes" id="UP001202328"/>
    </source>
</evidence>
<organism evidence="3 4">
    <name type="scientific">Papaver atlanticum</name>
    <dbReference type="NCBI Taxonomy" id="357466"/>
    <lineage>
        <taxon>Eukaryota</taxon>
        <taxon>Viridiplantae</taxon>
        <taxon>Streptophyta</taxon>
        <taxon>Embryophyta</taxon>
        <taxon>Tracheophyta</taxon>
        <taxon>Spermatophyta</taxon>
        <taxon>Magnoliopsida</taxon>
        <taxon>Ranunculales</taxon>
        <taxon>Papaveraceae</taxon>
        <taxon>Papaveroideae</taxon>
        <taxon>Papaver</taxon>
    </lineage>
</organism>
<dbReference type="EMBL" id="JAJJMB010016475">
    <property type="protein sequence ID" value="KAI3846965.1"/>
    <property type="molecule type" value="Genomic_DNA"/>
</dbReference>
<feature type="repeat" description="PPR" evidence="2">
    <location>
        <begin position="188"/>
        <end position="222"/>
    </location>
</feature>
<keyword evidence="4" id="KW-1185">Reference proteome</keyword>
<feature type="repeat" description="PPR" evidence="2">
    <location>
        <begin position="157"/>
        <end position="187"/>
    </location>
</feature>
<reference evidence="3" key="1">
    <citation type="submission" date="2022-04" db="EMBL/GenBank/DDBJ databases">
        <title>A functionally conserved STORR gene fusion in Papaver species that diverged 16.8 million years ago.</title>
        <authorList>
            <person name="Catania T."/>
        </authorList>
    </citation>
    <scope>NUCLEOTIDE SEQUENCE</scope>
    <source>
        <strain evidence="3">S-188037</strain>
    </source>
</reference>
<gene>
    <name evidence="3" type="ORF">MKW98_011587</name>
</gene>
<dbReference type="PROSITE" id="PS51375">
    <property type="entry name" value="PPR"/>
    <property type="match status" value="3"/>
</dbReference>
<keyword evidence="1" id="KW-0677">Repeat</keyword>
<dbReference type="PANTHER" id="PTHR47926">
    <property type="entry name" value="PENTATRICOPEPTIDE REPEAT-CONTAINING PROTEIN"/>
    <property type="match status" value="1"/>
</dbReference>
<evidence type="ECO:0000256" key="1">
    <source>
        <dbReference type="ARBA" id="ARBA00022737"/>
    </source>
</evidence>
<proteinExistence type="predicted"/>
<dbReference type="Pfam" id="PF13041">
    <property type="entry name" value="PPR_2"/>
    <property type="match status" value="1"/>
</dbReference>
<dbReference type="PANTHER" id="PTHR47926:SF357">
    <property type="entry name" value="PENTATRICOPEPTIDE REPEAT-CONTAINING PROTEIN"/>
    <property type="match status" value="1"/>
</dbReference>
<dbReference type="FunFam" id="1.25.40.10:FF:000090">
    <property type="entry name" value="Pentatricopeptide repeat-containing protein, chloroplastic"/>
    <property type="match status" value="1"/>
</dbReference>
<dbReference type="GO" id="GO:0009451">
    <property type="term" value="P:RNA modification"/>
    <property type="evidence" value="ECO:0007669"/>
    <property type="project" value="InterPro"/>
</dbReference>
<feature type="repeat" description="PPR" evidence="2">
    <location>
        <begin position="281"/>
        <end position="315"/>
    </location>
</feature>
<dbReference type="Pfam" id="PF20431">
    <property type="entry name" value="E_motif"/>
    <property type="match status" value="1"/>
</dbReference>
<dbReference type="AlphaFoldDB" id="A0AAD4S027"/>
<sequence length="504" mass="56154">MNYVPLKIIQAYQPNFKQAQKLSDKIFQQTQKSHARYINLGISQAESDLISSYCQRDSFSDARKLFDETPDWDIVSATKVIGQFAKKDLCSQYTFGTVTHSSMALLNLCIGEQIHAGALKLGLNTNVFVGSSILNLYVKLSTMENARKAFDDSNEPNVVSYTTLICGYLKNKRCEDTLQGFQDMPEKNVVSWNAMIGGYSQTGHTEEAVNLFVKMRREGLLLPVHSTFPCVFSAAANIAALDTDLGSSCGVFVSNSLISFYAKCGLTEDSLLKFGKLQQKNVVSWNAMICGYAQNGRGKEALEFFEKMKTSGFRPNSATLLCVLLACDHTGLVDEAFIHFNLAKAEDPSLLQPEHYACMVDLLSRCGRFNEAETFHQDLPFDPGIRFWKSLLGGCQIHSNLEIADYAARRIHNLDPKDSSSYVMIFNANSAAGIWSNSSVIRTEMKEKGMTIIPGCSWIGANGKVHVFVTSDKRHVQKDEIYLMLRKLLVHMKGDHGVRSTEKP</sequence>
<dbReference type="InterPro" id="IPR046848">
    <property type="entry name" value="E_motif"/>
</dbReference>
<evidence type="ECO:0000256" key="2">
    <source>
        <dbReference type="PROSITE-ProRule" id="PRU00708"/>
    </source>
</evidence>
<comment type="caution">
    <text evidence="3">The sequence shown here is derived from an EMBL/GenBank/DDBJ whole genome shotgun (WGS) entry which is preliminary data.</text>
</comment>
<dbReference type="GO" id="GO:0003723">
    <property type="term" value="F:RNA binding"/>
    <property type="evidence" value="ECO:0007669"/>
    <property type="project" value="InterPro"/>
</dbReference>
<dbReference type="NCBIfam" id="TIGR00756">
    <property type="entry name" value="PPR"/>
    <property type="match status" value="3"/>
</dbReference>
<protein>
    <recommendedName>
        <fullName evidence="5">Pentatricopeptide repeat-containing protein</fullName>
    </recommendedName>
</protein>
<dbReference type="InterPro" id="IPR011990">
    <property type="entry name" value="TPR-like_helical_dom_sf"/>
</dbReference>
<evidence type="ECO:0008006" key="5">
    <source>
        <dbReference type="Google" id="ProtNLM"/>
    </source>
</evidence>
<dbReference type="Proteomes" id="UP001202328">
    <property type="component" value="Unassembled WGS sequence"/>
</dbReference>
<name>A0AAD4S027_9MAGN</name>
<dbReference type="Gene3D" id="1.25.40.10">
    <property type="entry name" value="Tetratricopeptide repeat domain"/>
    <property type="match status" value="3"/>
</dbReference>
<dbReference type="InterPro" id="IPR002885">
    <property type="entry name" value="PPR_rpt"/>
</dbReference>
<dbReference type="Pfam" id="PF01535">
    <property type="entry name" value="PPR"/>
    <property type="match status" value="3"/>
</dbReference>
<accession>A0AAD4S027</accession>
<evidence type="ECO:0000313" key="3">
    <source>
        <dbReference type="EMBL" id="KAI3846965.1"/>
    </source>
</evidence>
<dbReference type="SUPFAM" id="SSF48452">
    <property type="entry name" value="TPR-like"/>
    <property type="match status" value="1"/>
</dbReference>